<comment type="caution">
    <text evidence="4">The sequence shown here is derived from an EMBL/GenBank/DDBJ whole genome shotgun (WGS) entry which is preliminary data.</text>
</comment>
<name>A0A8J2N576_9PLEO</name>
<sequence>MSLQRIVGAGACEACRGRITKCSIERPQCSECRKRHTPCNYTQPSVRPVAARRRYRGQMQFHPQHALEHILAHLRSQPRGVAHDLLGQLRRGTDVNTVLRFIEYGSLRLQLMLVPDTTYQFTSPYLADMMPLFDDTDNPYLTSRLYKALSQQTAHHGTEIREQTYHAIYHVPYPGARMYDPRLSPDLLKPSKWTSISDDDVFLTNLLEVYFLYEFPLWPCFHKDHFLDDMIAGRTDYCSTLLVNAILTAACHGLSTLPQRSEFWNPNTYSYRCMAKTRQSWELEQSQTACSITSVQAATILGRVYFANGMDKMGWTMWSHALALADRLDLFDKTAKYKNEKERVSRTITAWGIFSQQAFSCFYLMKSPLARIPPEDGLPDYRDAHHFFGEIWVKYPLATNLTPIYLGQTFLALIKLRYIMNDIAGKALPEDNAQNSLDLQQAGRYHAMLIQWFRDLPRPLQPQNAAMPTQLLLHMQFHNLVTMTFQPFLEHETSFNMPNNRGAFQEYAGFSPNRLYTASKASLQTLLHMFYHRHGFDAYYIFLLQVLVQLGFDSIERLRSPEAQQKHFPTIMKATRATLILCAKGLRDQGRNFFLSELVFRILRDKMNPVDVKLLKDWAQIKNEDRREQSMTEHMHGEYPVNVESITSDPSERRLNRLLQSMGNLKLPNDTAEQTQQERASRTWRSIVF</sequence>
<proteinExistence type="predicted"/>
<dbReference type="OrthoDB" id="426882at2759"/>
<dbReference type="SUPFAM" id="SSF57701">
    <property type="entry name" value="Zn2/Cys6 DNA-binding domain"/>
    <property type="match status" value="1"/>
</dbReference>
<dbReference type="GO" id="GO:0000981">
    <property type="term" value="F:DNA-binding transcription factor activity, RNA polymerase II-specific"/>
    <property type="evidence" value="ECO:0007669"/>
    <property type="project" value="InterPro"/>
</dbReference>
<dbReference type="InterPro" id="IPR053187">
    <property type="entry name" value="Notoamide_regulator"/>
</dbReference>
<dbReference type="EMBL" id="CAJRGZ010000030">
    <property type="protein sequence ID" value="CAG5186068.1"/>
    <property type="molecule type" value="Genomic_DNA"/>
</dbReference>
<dbReference type="GO" id="GO:0006351">
    <property type="term" value="P:DNA-templated transcription"/>
    <property type="evidence" value="ECO:0007669"/>
    <property type="project" value="InterPro"/>
</dbReference>
<dbReference type="GeneID" id="67011759"/>
<protein>
    <recommendedName>
        <fullName evidence="3">Zn(2)-C6 fungal-type domain-containing protein</fullName>
    </recommendedName>
</protein>
<gene>
    <name evidence="4" type="ORF">ALTATR162_LOCUS11482</name>
</gene>
<evidence type="ECO:0000313" key="5">
    <source>
        <dbReference type="Proteomes" id="UP000676310"/>
    </source>
</evidence>
<dbReference type="Pfam" id="PF00172">
    <property type="entry name" value="Zn_clus"/>
    <property type="match status" value="1"/>
</dbReference>
<keyword evidence="2" id="KW-0539">Nucleus</keyword>
<evidence type="ECO:0000256" key="1">
    <source>
        <dbReference type="ARBA" id="ARBA00022723"/>
    </source>
</evidence>
<keyword evidence="1" id="KW-0479">Metal-binding</keyword>
<dbReference type="Gene3D" id="4.10.240.10">
    <property type="entry name" value="Zn(2)-C6 fungal-type DNA-binding domain"/>
    <property type="match status" value="1"/>
</dbReference>
<evidence type="ECO:0000313" key="4">
    <source>
        <dbReference type="EMBL" id="CAG5186068.1"/>
    </source>
</evidence>
<feature type="domain" description="Zn(2)-C6 fungal-type" evidence="3">
    <location>
        <begin position="11"/>
        <end position="41"/>
    </location>
</feature>
<dbReference type="AlphaFoldDB" id="A0A8J2N576"/>
<keyword evidence="5" id="KW-1185">Reference proteome</keyword>
<reference evidence="4" key="1">
    <citation type="submission" date="2021-05" db="EMBL/GenBank/DDBJ databases">
        <authorList>
            <person name="Stam R."/>
        </authorList>
    </citation>
    <scope>NUCLEOTIDE SEQUENCE</scope>
    <source>
        <strain evidence="4">CS162</strain>
    </source>
</reference>
<dbReference type="InterPro" id="IPR036864">
    <property type="entry name" value="Zn2-C6_fun-type_DNA-bd_sf"/>
</dbReference>
<dbReference type="GO" id="GO:0008270">
    <property type="term" value="F:zinc ion binding"/>
    <property type="evidence" value="ECO:0007669"/>
    <property type="project" value="InterPro"/>
</dbReference>
<dbReference type="CDD" id="cd12148">
    <property type="entry name" value="fungal_TF_MHR"/>
    <property type="match status" value="1"/>
</dbReference>
<dbReference type="RefSeq" id="XP_043175059.1">
    <property type="nucleotide sequence ID" value="XM_043319124.1"/>
</dbReference>
<dbReference type="PROSITE" id="PS50048">
    <property type="entry name" value="ZN2_CY6_FUNGAL_2"/>
    <property type="match status" value="1"/>
</dbReference>
<evidence type="ECO:0000256" key="2">
    <source>
        <dbReference type="ARBA" id="ARBA00023242"/>
    </source>
</evidence>
<dbReference type="InterPro" id="IPR007219">
    <property type="entry name" value="XnlR_reg_dom"/>
</dbReference>
<dbReference type="Proteomes" id="UP000676310">
    <property type="component" value="Unassembled WGS sequence"/>
</dbReference>
<dbReference type="PANTHER" id="PTHR47256">
    <property type="entry name" value="ZN(II)2CYS6 TRANSCRIPTION FACTOR (EUROFUNG)-RELATED"/>
    <property type="match status" value="1"/>
</dbReference>
<dbReference type="Pfam" id="PF04082">
    <property type="entry name" value="Fungal_trans"/>
    <property type="match status" value="1"/>
</dbReference>
<dbReference type="InterPro" id="IPR001138">
    <property type="entry name" value="Zn2Cys6_DnaBD"/>
</dbReference>
<dbReference type="PANTHER" id="PTHR47256:SF1">
    <property type="entry name" value="ZN(II)2CYS6 TRANSCRIPTION FACTOR (EUROFUNG)"/>
    <property type="match status" value="1"/>
</dbReference>
<dbReference type="GO" id="GO:0003677">
    <property type="term" value="F:DNA binding"/>
    <property type="evidence" value="ECO:0007669"/>
    <property type="project" value="InterPro"/>
</dbReference>
<accession>A0A8J2N576</accession>
<dbReference type="CDD" id="cd00067">
    <property type="entry name" value="GAL4"/>
    <property type="match status" value="1"/>
</dbReference>
<evidence type="ECO:0000259" key="3">
    <source>
        <dbReference type="PROSITE" id="PS50048"/>
    </source>
</evidence>
<organism evidence="4 5">
    <name type="scientific">Alternaria atra</name>
    <dbReference type="NCBI Taxonomy" id="119953"/>
    <lineage>
        <taxon>Eukaryota</taxon>
        <taxon>Fungi</taxon>
        <taxon>Dikarya</taxon>
        <taxon>Ascomycota</taxon>
        <taxon>Pezizomycotina</taxon>
        <taxon>Dothideomycetes</taxon>
        <taxon>Pleosporomycetidae</taxon>
        <taxon>Pleosporales</taxon>
        <taxon>Pleosporineae</taxon>
        <taxon>Pleosporaceae</taxon>
        <taxon>Alternaria</taxon>
        <taxon>Alternaria sect. Ulocladioides</taxon>
    </lineage>
</organism>